<protein>
    <submittedName>
        <fullName evidence="7">YIP1 family protein</fullName>
    </submittedName>
</protein>
<keyword evidence="3 5" id="KW-1133">Transmembrane helix</keyword>
<keyword evidence="4 5" id="KW-0472">Membrane</keyword>
<dbReference type="GO" id="GO:0016020">
    <property type="term" value="C:membrane"/>
    <property type="evidence" value="ECO:0007669"/>
    <property type="project" value="UniProtKB-SubCell"/>
</dbReference>
<dbReference type="GeneID" id="97214502"/>
<comment type="subcellular location">
    <subcellularLocation>
        <location evidence="1">Membrane</location>
        <topology evidence="1">Multi-pass membrane protein</topology>
    </subcellularLocation>
</comment>
<dbReference type="Proteomes" id="UP000215137">
    <property type="component" value="Chromosome"/>
</dbReference>
<evidence type="ECO:0000256" key="3">
    <source>
        <dbReference type="ARBA" id="ARBA00022989"/>
    </source>
</evidence>
<feature type="transmembrane region" description="Helical" evidence="5">
    <location>
        <begin position="165"/>
        <end position="184"/>
    </location>
</feature>
<feature type="transmembrane region" description="Helical" evidence="5">
    <location>
        <begin position="126"/>
        <end position="145"/>
    </location>
</feature>
<dbReference type="EMBL" id="CP022983">
    <property type="protein sequence ID" value="ASV67053.1"/>
    <property type="molecule type" value="Genomic_DNA"/>
</dbReference>
<name>A0A248TFU1_9BACI</name>
<evidence type="ECO:0000313" key="8">
    <source>
        <dbReference type="Proteomes" id="UP000215137"/>
    </source>
</evidence>
<dbReference type="RefSeq" id="WP_095370628.1">
    <property type="nucleotide sequence ID" value="NZ_CANMJM010000012.1"/>
</dbReference>
<dbReference type="OrthoDB" id="2940219at2"/>
<keyword evidence="2 5" id="KW-0812">Transmembrane</keyword>
<dbReference type="Pfam" id="PF04893">
    <property type="entry name" value="Yip1"/>
    <property type="match status" value="1"/>
</dbReference>
<dbReference type="InterPro" id="IPR006977">
    <property type="entry name" value="Yip1_dom"/>
</dbReference>
<evidence type="ECO:0000313" key="7">
    <source>
        <dbReference type="EMBL" id="ASV67053.1"/>
    </source>
</evidence>
<accession>A0A248TFU1</accession>
<evidence type="ECO:0000256" key="1">
    <source>
        <dbReference type="ARBA" id="ARBA00004141"/>
    </source>
</evidence>
<feature type="transmembrane region" description="Helical" evidence="5">
    <location>
        <begin position="37"/>
        <end position="57"/>
    </location>
</feature>
<dbReference type="KEGG" id="bko:CKF48_06750"/>
<feature type="transmembrane region" description="Helical" evidence="5">
    <location>
        <begin position="196"/>
        <end position="214"/>
    </location>
</feature>
<organism evidence="7 8">
    <name type="scientific">Cytobacillus kochii</name>
    <dbReference type="NCBI Taxonomy" id="859143"/>
    <lineage>
        <taxon>Bacteria</taxon>
        <taxon>Bacillati</taxon>
        <taxon>Bacillota</taxon>
        <taxon>Bacilli</taxon>
        <taxon>Bacillales</taxon>
        <taxon>Bacillaceae</taxon>
        <taxon>Cytobacillus</taxon>
    </lineage>
</organism>
<dbReference type="AlphaFoldDB" id="A0A248TFU1"/>
<proteinExistence type="predicted"/>
<feature type="domain" description="Yip1" evidence="6">
    <location>
        <begin position="18"/>
        <end position="214"/>
    </location>
</feature>
<evidence type="ECO:0000256" key="5">
    <source>
        <dbReference type="SAM" id="Phobius"/>
    </source>
</evidence>
<evidence type="ECO:0000256" key="2">
    <source>
        <dbReference type="ARBA" id="ARBA00022692"/>
    </source>
</evidence>
<evidence type="ECO:0000259" key="6">
    <source>
        <dbReference type="Pfam" id="PF04893"/>
    </source>
</evidence>
<reference evidence="7 8" key="1">
    <citation type="submission" date="2017-08" db="EMBL/GenBank/DDBJ databases">
        <title>Complete Genome Sequence of Bacillus kochii Oregon-R-modENCODE STRAIN BDGP4, isolated from Drosophila melanogaster gut.</title>
        <authorList>
            <person name="Wan K.H."/>
            <person name="Yu C."/>
            <person name="Park S."/>
            <person name="Hammonds A.S."/>
            <person name="Booth B.W."/>
            <person name="Celniker S.E."/>
        </authorList>
    </citation>
    <scope>NUCLEOTIDE SEQUENCE [LARGE SCALE GENOMIC DNA]</scope>
    <source>
        <strain evidence="7 8">BDGP4</strain>
    </source>
</reference>
<feature type="transmembrane region" description="Helical" evidence="5">
    <location>
        <begin position="77"/>
        <end position="106"/>
    </location>
</feature>
<evidence type="ECO:0000256" key="4">
    <source>
        <dbReference type="ARBA" id="ARBA00023136"/>
    </source>
</evidence>
<keyword evidence="8" id="KW-1185">Reference proteome</keyword>
<sequence length="219" mass="23935">MEAELKHEVEEPKKPRLFGMIANPSEQFERIKQRPKIWVPLLFVTLLFTVGMIIMALSMDPAYLGIDELSSAEQDMVYMISLIGFVIMGIITPIFTVLISSAIYLLICKIASSDVSFKQLFSMNTYILVISVIGLILNGVIRMIIGGNPELNVTSLASVLNAEATSVWASIEVFSIWQTILVGLGLHKVAGLSKGVAYGVAIAFFIISMIFALVTSTAV</sequence>
<gene>
    <name evidence="7" type="ORF">CKF48_06750</name>
</gene>